<dbReference type="InterPro" id="IPR001937">
    <property type="entry name" value="GalP_UDPtransf1"/>
</dbReference>
<dbReference type="InterPro" id="IPR032576">
    <property type="entry name" value="DUF4921"/>
</dbReference>
<feature type="domain" description="DUF4921" evidence="4">
    <location>
        <begin position="135"/>
        <end position="308"/>
    </location>
</feature>
<feature type="binding site" evidence="2">
    <location>
        <position position="99"/>
    </location>
    <ligand>
        <name>Zn(2+)</name>
        <dbReference type="ChEBI" id="CHEBI:29105"/>
    </ligand>
</feature>
<keyword evidence="2" id="KW-0479">Metal-binding</keyword>
<evidence type="ECO:0000256" key="3">
    <source>
        <dbReference type="SAM" id="MobiDB-lite"/>
    </source>
</evidence>
<feature type="binding site" evidence="2">
    <location>
        <position position="150"/>
    </location>
    <ligand>
        <name>Zn(2+)</name>
        <dbReference type="ChEBI" id="CHEBI:29105"/>
    </ligand>
</feature>
<evidence type="ECO:0000256" key="2">
    <source>
        <dbReference type="PIRSR" id="PIRSR000808-3"/>
    </source>
</evidence>
<organism evidence="5 6">
    <name type="scientific">Posidoniimonas polymericola</name>
    <dbReference type="NCBI Taxonomy" id="2528002"/>
    <lineage>
        <taxon>Bacteria</taxon>
        <taxon>Pseudomonadati</taxon>
        <taxon>Planctomycetota</taxon>
        <taxon>Planctomycetia</taxon>
        <taxon>Pirellulales</taxon>
        <taxon>Lacipirellulaceae</taxon>
        <taxon>Posidoniimonas</taxon>
    </lineage>
</organism>
<accession>A0A5C5ZEB0</accession>
<feature type="compositionally biased region" description="Basic and acidic residues" evidence="3">
    <location>
        <begin position="23"/>
        <end position="33"/>
    </location>
</feature>
<keyword evidence="5" id="KW-0548">Nucleotidyltransferase</keyword>
<dbReference type="PANTHER" id="PTHR42763:SF1">
    <property type="entry name" value="UDP-GLUCOSE--HEXOSE-1-PHOSPHATE URIDYLYLTRANSFERASE"/>
    <property type="match status" value="1"/>
</dbReference>
<comment type="caution">
    <text evidence="5">The sequence shown here is derived from an EMBL/GenBank/DDBJ whole genome shotgun (WGS) entry which is preliminary data.</text>
</comment>
<evidence type="ECO:0000313" key="5">
    <source>
        <dbReference type="EMBL" id="TWT85652.1"/>
    </source>
</evidence>
<feature type="binding site" evidence="2">
    <location>
        <position position="42"/>
    </location>
    <ligand>
        <name>Zn(2+)</name>
        <dbReference type="ChEBI" id="CHEBI:29105"/>
    </ligand>
</feature>
<evidence type="ECO:0000313" key="6">
    <source>
        <dbReference type="Proteomes" id="UP000318478"/>
    </source>
</evidence>
<dbReference type="GO" id="GO:0008108">
    <property type="term" value="F:UDP-glucose:hexose-1-phosphate uridylyltransferase activity"/>
    <property type="evidence" value="ECO:0007669"/>
    <property type="project" value="InterPro"/>
</dbReference>
<dbReference type="OrthoDB" id="9769064at2"/>
<dbReference type="PANTHER" id="PTHR42763">
    <property type="entry name" value="ADP-GLUCOSE PHOSPHORYLASE"/>
    <property type="match status" value="1"/>
</dbReference>
<dbReference type="Gene3D" id="3.30.428.10">
    <property type="entry name" value="HIT-like"/>
    <property type="match status" value="2"/>
</dbReference>
<reference evidence="5 6" key="1">
    <citation type="submission" date="2019-02" db="EMBL/GenBank/DDBJ databases">
        <title>Deep-cultivation of Planctomycetes and their phenomic and genomic characterization uncovers novel biology.</title>
        <authorList>
            <person name="Wiegand S."/>
            <person name="Jogler M."/>
            <person name="Boedeker C."/>
            <person name="Pinto D."/>
            <person name="Vollmers J."/>
            <person name="Rivas-Marin E."/>
            <person name="Kohn T."/>
            <person name="Peeters S.H."/>
            <person name="Heuer A."/>
            <person name="Rast P."/>
            <person name="Oberbeckmann S."/>
            <person name="Bunk B."/>
            <person name="Jeske O."/>
            <person name="Meyerdierks A."/>
            <person name="Storesund J.E."/>
            <person name="Kallscheuer N."/>
            <person name="Luecker S."/>
            <person name="Lage O.M."/>
            <person name="Pohl T."/>
            <person name="Merkel B.J."/>
            <person name="Hornburger P."/>
            <person name="Mueller R.-W."/>
            <person name="Bruemmer F."/>
            <person name="Labrenz M."/>
            <person name="Spormann A.M."/>
            <person name="Op Den Camp H."/>
            <person name="Overmann J."/>
            <person name="Amann R."/>
            <person name="Jetten M.S.M."/>
            <person name="Mascher T."/>
            <person name="Medema M.H."/>
            <person name="Devos D.P."/>
            <person name="Kaster A.-K."/>
            <person name="Ovreas L."/>
            <person name="Rohde M."/>
            <person name="Galperin M.Y."/>
            <person name="Jogler C."/>
        </authorList>
    </citation>
    <scope>NUCLEOTIDE SEQUENCE [LARGE SCALE GENOMIC DNA]</scope>
    <source>
        <strain evidence="5 6">Pla123a</strain>
    </source>
</reference>
<dbReference type="GO" id="GO:0006012">
    <property type="term" value="P:galactose metabolic process"/>
    <property type="evidence" value="ECO:0007669"/>
    <property type="project" value="InterPro"/>
</dbReference>
<dbReference type="PIRSF" id="PIRSF000808">
    <property type="entry name" value="GalT"/>
    <property type="match status" value="1"/>
</dbReference>
<keyword evidence="6" id="KW-1185">Reference proteome</keyword>
<feature type="region of interest" description="Disordered" evidence="3">
    <location>
        <begin position="17"/>
        <end position="54"/>
    </location>
</feature>
<dbReference type="Proteomes" id="UP000318478">
    <property type="component" value="Unassembled WGS sequence"/>
</dbReference>
<evidence type="ECO:0000259" key="4">
    <source>
        <dbReference type="Pfam" id="PF16268"/>
    </source>
</evidence>
<dbReference type="EMBL" id="SJPO01000001">
    <property type="protein sequence ID" value="TWT85652.1"/>
    <property type="molecule type" value="Genomic_DNA"/>
</dbReference>
<dbReference type="AlphaFoldDB" id="A0A5C5ZEB0"/>
<dbReference type="GO" id="GO:0008270">
    <property type="term" value="F:zinc ion binding"/>
    <property type="evidence" value="ECO:0007669"/>
    <property type="project" value="InterPro"/>
</dbReference>
<dbReference type="InterPro" id="IPR036265">
    <property type="entry name" value="HIT-like_sf"/>
</dbReference>
<dbReference type="RefSeq" id="WP_146583903.1">
    <property type="nucleotide sequence ID" value="NZ_SJPO01000001.1"/>
</dbReference>
<proteinExistence type="predicted"/>
<comment type="cofactor">
    <cofactor evidence="2">
        <name>Zn(2+)</name>
        <dbReference type="ChEBI" id="CHEBI:29105"/>
    </cofactor>
    <text evidence="2">Binds 1 zinc ion per subunit.</text>
</comment>
<gene>
    <name evidence="5" type="ORF">Pla123a_04590</name>
</gene>
<keyword evidence="5" id="KW-0808">Transferase</keyword>
<feature type="binding site" evidence="2">
    <location>
        <position position="45"/>
    </location>
    <ligand>
        <name>Zn(2+)</name>
        <dbReference type="ChEBI" id="CHEBI:29105"/>
    </ligand>
</feature>
<dbReference type="InterPro" id="IPR053177">
    <property type="entry name" value="ADP-glucose_phosphorylase"/>
</dbReference>
<dbReference type="Pfam" id="PF16268">
    <property type="entry name" value="DUF4921"/>
    <property type="match status" value="1"/>
</dbReference>
<name>A0A5C5ZEB0_9BACT</name>
<dbReference type="SUPFAM" id="SSF54197">
    <property type="entry name" value="HIT-like"/>
    <property type="match status" value="2"/>
</dbReference>
<feature type="active site" description="Tele-UMP-histidine intermediate" evidence="1">
    <location>
        <position position="152"/>
    </location>
</feature>
<protein>
    <submittedName>
        <fullName evidence="5">Galactose-1-phosphate uridylyltransferase</fullName>
    </submittedName>
</protein>
<evidence type="ECO:0000256" key="1">
    <source>
        <dbReference type="PIRSR" id="PIRSR000808-1"/>
    </source>
</evidence>
<keyword evidence="2" id="KW-0862">Zinc</keyword>
<sequence>MNELRRDPLTGRTVLFASGRAGRPNDFDQRRAAPPEQSSNGCPFCAGHESQTPPALAERLGPDGNWTQRVVPNKYPICGRRDSDVCAGAHEVLIESPRHIQTTSELGQEGLTGVLGVYGERLSFWRADGRFPCRMAFKNFGASAGASLAHLHSQLVALPLLSNQQAIEAALIAQHTAPAEAWRQWQEEELSDARRIVAEGPGLVAFCPTASRAAGELWLMPTEPTPFIEGTLADNADELAALLYPLLARLEEQILPAGYNLIVSTAPTEGVLQDAFCWRIEVVPRVAALAGFELSSGMYINTLPPEEAAARYRG</sequence>